<proteinExistence type="inferred from homology"/>
<keyword evidence="7" id="KW-1185">Reference proteome</keyword>
<feature type="domain" description="Glycosyltransferase 2-like" evidence="5">
    <location>
        <begin position="9"/>
        <end position="132"/>
    </location>
</feature>
<dbReference type="Pfam" id="PF00535">
    <property type="entry name" value="Glycos_transf_2"/>
    <property type="match status" value="1"/>
</dbReference>
<sequence length="316" mass="36013">MTPSTNAAVVVTFNRKQLLAECLDALLNQSLPLDAVFIVDNASSDGTELFLQERGYLENPLVNYVRLAENLGGAGGFHAGMSAACNAGFDWIWVMDDDTEPYLDSLELMNVWKSYPRVVAIANIKVDRLGNETADGLRLMSRVATGPYTKVRFSSFVGLLIRNDSIKKIGLPIPEFFIHRDDTEFCMRLRTIGDIALANGSIVAHKEVARRQKSKQIFSHVFYQKDIQGFCFDYYRHRNTAWIEQHYRKNPVIRYLLLAVRFACFAAAVIIFDADHRWLRIKILAKAYFDGIRGCFDNGFPQRLRERLKTLESEGR</sequence>
<evidence type="ECO:0000313" key="7">
    <source>
        <dbReference type="Proteomes" id="UP000568106"/>
    </source>
</evidence>
<evidence type="ECO:0000256" key="4">
    <source>
        <dbReference type="SAM" id="Phobius"/>
    </source>
</evidence>
<evidence type="ECO:0000256" key="1">
    <source>
        <dbReference type="ARBA" id="ARBA00006739"/>
    </source>
</evidence>
<dbReference type="InterPro" id="IPR001173">
    <property type="entry name" value="Glyco_trans_2-like"/>
</dbReference>
<comment type="similarity">
    <text evidence="1">Belongs to the glycosyltransferase 2 family.</text>
</comment>
<dbReference type="InterPro" id="IPR029044">
    <property type="entry name" value="Nucleotide-diphossugar_trans"/>
</dbReference>
<dbReference type="SUPFAM" id="SSF53448">
    <property type="entry name" value="Nucleotide-diphospho-sugar transferases"/>
    <property type="match status" value="1"/>
</dbReference>
<evidence type="ECO:0000256" key="2">
    <source>
        <dbReference type="ARBA" id="ARBA00022676"/>
    </source>
</evidence>
<evidence type="ECO:0000259" key="5">
    <source>
        <dbReference type="Pfam" id="PF00535"/>
    </source>
</evidence>
<accession>A0A7W8MRV5</accession>
<keyword evidence="4" id="KW-1133">Transmembrane helix</keyword>
<dbReference type="EMBL" id="JACHDY010000002">
    <property type="protein sequence ID" value="MBB5317230.1"/>
    <property type="molecule type" value="Genomic_DNA"/>
</dbReference>
<reference evidence="6" key="1">
    <citation type="submission" date="2020-08" db="EMBL/GenBank/DDBJ databases">
        <title>Genomic Encyclopedia of Type Strains, Phase IV (KMG-V): Genome sequencing to study the core and pangenomes of soil and plant-associated prokaryotes.</title>
        <authorList>
            <person name="Whitman W."/>
        </authorList>
    </citation>
    <scope>NUCLEOTIDE SEQUENCE [LARGE SCALE GENOMIC DNA]</scope>
    <source>
        <strain evidence="6">M8UP27</strain>
    </source>
</reference>
<comment type="caution">
    <text evidence="6">The sequence shown here is derived from an EMBL/GenBank/DDBJ whole genome shotgun (WGS) entry which is preliminary data.</text>
</comment>
<evidence type="ECO:0000313" key="6">
    <source>
        <dbReference type="EMBL" id="MBB5317230.1"/>
    </source>
</evidence>
<dbReference type="GO" id="GO:0016757">
    <property type="term" value="F:glycosyltransferase activity"/>
    <property type="evidence" value="ECO:0007669"/>
    <property type="project" value="UniProtKB-KW"/>
</dbReference>
<dbReference type="Gene3D" id="3.90.550.10">
    <property type="entry name" value="Spore Coat Polysaccharide Biosynthesis Protein SpsA, Chain A"/>
    <property type="match status" value="1"/>
</dbReference>
<keyword evidence="3" id="KW-0808">Transferase</keyword>
<organism evidence="6 7">
    <name type="scientific">Tunturiibacter empetritectus</name>
    <dbReference type="NCBI Taxonomy" id="3069691"/>
    <lineage>
        <taxon>Bacteria</taxon>
        <taxon>Pseudomonadati</taxon>
        <taxon>Acidobacteriota</taxon>
        <taxon>Terriglobia</taxon>
        <taxon>Terriglobales</taxon>
        <taxon>Acidobacteriaceae</taxon>
        <taxon>Tunturiibacter</taxon>
    </lineage>
</organism>
<feature type="transmembrane region" description="Helical" evidence="4">
    <location>
        <begin position="252"/>
        <end position="272"/>
    </location>
</feature>
<keyword evidence="2" id="KW-0328">Glycosyltransferase</keyword>
<name>A0A7W8MRV5_9BACT</name>
<dbReference type="CDD" id="cd04185">
    <property type="entry name" value="GT_2_like_b"/>
    <property type="match status" value="1"/>
</dbReference>
<evidence type="ECO:0000256" key="3">
    <source>
        <dbReference type="ARBA" id="ARBA00022679"/>
    </source>
</evidence>
<keyword evidence="4" id="KW-0472">Membrane</keyword>
<protein>
    <submittedName>
        <fullName evidence="6">GT2 family glycosyltransferase</fullName>
    </submittedName>
</protein>
<gene>
    <name evidence="6" type="ORF">HDF09_001899</name>
</gene>
<dbReference type="PANTHER" id="PTHR43179">
    <property type="entry name" value="RHAMNOSYLTRANSFERASE WBBL"/>
    <property type="match status" value="1"/>
</dbReference>
<dbReference type="PANTHER" id="PTHR43179:SF12">
    <property type="entry name" value="GALACTOFURANOSYLTRANSFERASE GLFT2"/>
    <property type="match status" value="1"/>
</dbReference>
<dbReference type="Proteomes" id="UP000568106">
    <property type="component" value="Unassembled WGS sequence"/>
</dbReference>
<dbReference type="AlphaFoldDB" id="A0A7W8MRV5"/>
<keyword evidence="4" id="KW-0812">Transmembrane</keyword>